<proteinExistence type="predicted"/>
<dbReference type="PROSITE" id="PS51296">
    <property type="entry name" value="RIESKE"/>
    <property type="match status" value="1"/>
</dbReference>
<dbReference type="PATRIC" id="fig|266128.3.peg.1157"/>
<feature type="domain" description="Rieske" evidence="5">
    <location>
        <begin position="7"/>
        <end position="112"/>
    </location>
</feature>
<dbReference type="Proteomes" id="UP000051254">
    <property type="component" value="Unassembled WGS sequence"/>
</dbReference>
<organism evidence="6 7">
    <name type="scientific">Stenotrophomonas koreensis</name>
    <dbReference type="NCBI Taxonomy" id="266128"/>
    <lineage>
        <taxon>Bacteria</taxon>
        <taxon>Pseudomonadati</taxon>
        <taxon>Pseudomonadota</taxon>
        <taxon>Gammaproteobacteria</taxon>
        <taxon>Lysobacterales</taxon>
        <taxon>Lysobacteraceae</taxon>
        <taxon>Stenotrophomonas</taxon>
    </lineage>
</organism>
<evidence type="ECO:0000256" key="3">
    <source>
        <dbReference type="ARBA" id="ARBA00023004"/>
    </source>
</evidence>
<evidence type="ECO:0000313" key="6">
    <source>
        <dbReference type="EMBL" id="KRG60717.1"/>
    </source>
</evidence>
<dbReference type="GO" id="GO:0051537">
    <property type="term" value="F:2 iron, 2 sulfur cluster binding"/>
    <property type="evidence" value="ECO:0007669"/>
    <property type="project" value="UniProtKB-KW"/>
</dbReference>
<dbReference type="InterPro" id="IPR017941">
    <property type="entry name" value="Rieske_2Fe-2S"/>
</dbReference>
<evidence type="ECO:0000313" key="7">
    <source>
        <dbReference type="Proteomes" id="UP000051254"/>
    </source>
</evidence>
<evidence type="ECO:0000259" key="5">
    <source>
        <dbReference type="PROSITE" id="PS51296"/>
    </source>
</evidence>
<accession>A0A0R0BTJ7</accession>
<dbReference type="CDD" id="cd03467">
    <property type="entry name" value="Rieske"/>
    <property type="match status" value="1"/>
</dbReference>
<gene>
    <name evidence="6" type="ORF">ABB25_00465</name>
</gene>
<keyword evidence="3" id="KW-0408">Iron</keyword>
<comment type="caution">
    <text evidence="6">The sequence shown here is derived from an EMBL/GenBank/DDBJ whole genome shotgun (WGS) entry which is preliminary data.</text>
</comment>
<dbReference type="STRING" id="266128.ABB25_00465"/>
<dbReference type="RefSeq" id="WP_057662125.1">
    <property type="nucleotide sequence ID" value="NZ_LDJH01000002.1"/>
</dbReference>
<protein>
    <submittedName>
        <fullName evidence="6">Ferredoxin</fullName>
    </submittedName>
</protein>
<dbReference type="PANTHER" id="PTHR40261">
    <property type="match status" value="1"/>
</dbReference>
<dbReference type="InterPro" id="IPR036922">
    <property type="entry name" value="Rieske_2Fe-2S_sf"/>
</dbReference>
<keyword evidence="2" id="KW-0479">Metal-binding</keyword>
<keyword evidence="4" id="KW-0411">Iron-sulfur</keyword>
<dbReference type="EMBL" id="LDJH01000002">
    <property type="protein sequence ID" value="KRG60717.1"/>
    <property type="molecule type" value="Genomic_DNA"/>
</dbReference>
<name>A0A0R0BTJ7_9GAMM</name>
<dbReference type="Pfam" id="PF00355">
    <property type="entry name" value="Rieske"/>
    <property type="match status" value="1"/>
</dbReference>
<dbReference type="AlphaFoldDB" id="A0A0R0BTJ7"/>
<evidence type="ECO:0000256" key="4">
    <source>
        <dbReference type="ARBA" id="ARBA00023014"/>
    </source>
</evidence>
<evidence type="ECO:0000256" key="1">
    <source>
        <dbReference type="ARBA" id="ARBA00022714"/>
    </source>
</evidence>
<dbReference type="Gene3D" id="2.102.10.10">
    <property type="entry name" value="Rieske [2Fe-2S] iron-sulphur domain"/>
    <property type="match status" value="1"/>
</dbReference>
<sequence length="116" mass="12101">MNLLPTTVVAAIDQLPEGQLVERELSLAGELESVLLLRRGGQVQAWLNLCPHAGRRLDYAPGQFLLSAGGELVCPVHGATFELQAGVCTAGPCRGQSLKALPVQLADGQVLLGGSC</sequence>
<keyword evidence="7" id="KW-1185">Reference proteome</keyword>
<dbReference type="GO" id="GO:0046872">
    <property type="term" value="F:metal ion binding"/>
    <property type="evidence" value="ECO:0007669"/>
    <property type="project" value="UniProtKB-KW"/>
</dbReference>
<evidence type="ECO:0000256" key="2">
    <source>
        <dbReference type="ARBA" id="ARBA00022723"/>
    </source>
</evidence>
<dbReference type="PANTHER" id="PTHR40261:SF1">
    <property type="entry name" value="RIESKE DOMAIN-CONTAINING PROTEIN"/>
    <property type="match status" value="1"/>
</dbReference>
<reference evidence="6 7" key="1">
    <citation type="submission" date="2015-05" db="EMBL/GenBank/DDBJ databases">
        <title>Genome sequencing and analysis of members of genus Stenotrophomonas.</title>
        <authorList>
            <person name="Patil P.P."/>
            <person name="Midha S."/>
            <person name="Patil P.B."/>
        </authorList>
    </citation>
    <scope>NUCLEOTIDE SEQUENCE [LARGE SCALE GENOMIC DNA]</scope>
    <source>
        <strain evidence="6 7">DSM 17805</strain>
    </source>
</reference>
<keyword evidence="1" id="KW-0001">2Fe-2S</keyword>
<dbReference type="SUPFAM" id="SSF50022">
    <property type="entry name" value="ISP domain"/>
    <property type="match status" value="1"/>
</dbReference>
<dbReference type="OrthoDB" id="9794779at2"/>